<keyword evidence="8" id="KW-1185">Reference proteome</keyword>
<dbReference type="RefSeq" id="WP_146958594.1">
    <property type="nucleotide sequence ID" value="NZ_CP042467.1"/>
</dbReference>
<sequence length="691" mass="78924">MEGSLEIERGLTHPLGARVTPRGVNFSLYSRFATRVELLLFDHEDDSLATRTFELNPGSHRTGHYWHIHVIGAGHGQLYGYRVWGAHLPEHGQRFDGQKVLVDPYAHAIIKPRAYSREAAFLPGDNAGAALKSMVVDSAQYDWEDDKPLHTPFSRTIIYELHVSGMTKHPNSGLEPRLRGTYRGLIEKIDYLKELGITAVELLPVFYFDETDAPADQTNYWGYSPVNFFAVHEGYAEDPRQAVDEFRDMVKALHKAGIEVILDVVYNHTCEGDSRGPTLCFRGIDDGTYYIQDKGKYANFSGCGNTFNANKSVSRRMIMDSLRYWVKEMHVDGFRFDLASILARDADGNPMADPPLIWDIETDPVLANTKLIAEAWDAAGLYQVGKFYGDHWKEWNGQFRDDLRAFFRGDEGRAPALISRLLASPDIYHRETSPERSINFVTCHDGFTLNDLVTYEHKHNLANGEHNRDGSDHNLSRNYGVEGPSDDPRIEELRARQIRNLMTATLMSLGVPMILMGDEVRRTQGGNNNAYCQDNEISWFDWSLVQKNEDLLRFTKELIRLRLSLNLHQDRQVPLHKILSTGSIRWHGVKLGTPDWSYHSHSIAFELRDPSGIFYVVMNAFWEDLEFELPYPPGGMTWRRLIDTSLPAGEEILRFEDAPGVESHYYKVRARSVLILACKIYDAVPNLYDRY</sequence>
<dbReference type="InterPro" id="IPR013780">
    <property type="entry name" value="Glyco_hydro_b"/>
</dbReference>
<dbReference type="Proteomes" id="UP000321595">
    <property type="component" value="Chromosome"/>
</dbReference>
<dbReference type="SMART" id="SM00642">
    <property type="entry name" value="Aamy"/>
    <property type="match status" value="1"/>
</dbReference>
<dbReference type="InterPro" id="IPR011837">
    <property type="entry name" value="Glycogen_debranch_GlgX"/>
</dbReference>
<evidence type="ECO:0000256" key="3">
    <source>
        <dbReference type="ARBA" id="ARBA00022946"/>
    </source>
</evidence>
<evidence type="ECO:0000256" key="5">
    <source>
        <dbReference type="SAM" id="MobiDB-lite"/>
    </source>
</evidence>
<dbReference type="EMBL" id="CP042467">
    <property type="protein sequence ID" value="QED26909.1"/>
    <property type="molecule type" value="Genomic_DNA"/>
</dbReference>
<dbReference type="SUPFAM" id="SSF51445">
    <property type="entry name" value="(Trans)glycosidases"/>
    <property type="match status" value="1"/>
</dbReference>
<dbReference type="InterPro" id="IPR048650">
    <property type="entry name" value="ISOA1-3-like_C"/>
</dbReference>
<dbReference type="SUPFAM" id="SSF81296">
    <property type="entry name" value="E set domains"/>
    <property type="match status" value="1"/>
</dbReference>
<gene>
    <name evidence="7" type="primary">glgX</name>
    <name evidence="7" type="ORF">FRD01_06565</name>
</gene>
<evidence type="ECO:0000256" key="1">
    <source>
        <dbReference type="ARBA" id="ARBA00008061"/>
    </source>
</evidence>
<name>A0A5B8XU34_9DELT</name>
<evidence type="ECO:0000256" key="2">
    <source>
        <dbReference type="ARBA" id="ARBA00022801"/>
    </source>
</evidence>
<dbReference type="GO" id="GO:0004135">
    <property type="term" value="F:amylo-alpha-1,6-glucosidase activity"/>
    <property type="evidence" value="ECO:0007669"/>
    <property type="project" value="InterPro"/>
</dbReference>
<reference evidence="7 8" key="1">
    <citation type="submission" date="2019-08" db="EMBL/GenBank/DDBJ databases">
        <authorList>
            <person name="Liang Q."/>
        </authorList>
    </citation>
    <scope>NUCLEOTIDE SEQUENCE [LARGE SCALE GENOMIC DNA]</scope>
    <source>
        <strain evidence="7 8">V1718</strain>
    </source>
</reference>
<dbReference type="Pfam" id="PF21156">
    <property type="entry name" value="ISOA1-3_C"/>
    <property type="match status" value="1"/>
</dbReference>
<accession>A0A5B8XU34</accession>
<organism evidence="7 8">
    <name type="scientific">Microvenator marinus</name>
    <dbReference type="NCBI Taxonomy" id="2600177"/>
    <lineage>
        <taxon>Bacteria</taxon>
        <taxon>Deltaproteobacteria</taxon>
        <taxon>Bradymonadales</taxon>
        <taxon>Microvenatoraceae</taxon>
        <taxon>Microvenator</taxon>
    </lineage>
</organism>
<evidence type="ECO:0000259" key="6">
    <source>
        <dbReference type="SMART" id="SM00642"/>
    </source>
</evidence>
<dbReference type="InterPro" id="IPR013783">
    <property type="entry name" value="Ig-like_fold"/>
</dbReference>
<dbReference type="SUPFAM" id="SSF51011">
    <property type="entry name" value="Glycosyl hydrolase domain"/>
    <property type="match status" value="1"/>
</dbReference>
<dbReference type="InterPro" id="IPR006047">
    <property type="entry name" value="GH13_cat_dom"/>
</dbReference>
<dbReference type="Pfam" id="PF00128">
    <property type="entry name" value="Alpha-amylase"/>
    <property type="match status" value="1"/>
</dbReference>
<feature type="region of interest" description="Disordered" evidence="5">
    <location>
        <begin position="462"/>
        <end position="488"/>
    </location>
</feature>
<dbReference type="GO" id="GO:0005980">
    <property type="term" value="P:glycogen catabolic process"/>
    <property type="evidence" value="ECO:0007669"/>
    <property type="project" value="InterPro"/>
</dbReference>
<dbReference type="GO" id="GO:0019156">
    <property type="term" value="F:isoamylase activity"/>
    <property type="evidence" value="ECO:0007669"/>
    <property type="project" value="UniProtKB-ARBA"/>
</dbReference>
<dbReference type="CDD" id="cd02856">
    <property type="entry name" value="E_set_GDE_Isoamylase_N"/>
    <property type="match status" value="1"/>
</dbReference>
<dbReference type="Gene3D" id="2.60.40.10">
    <property type="entry name" value="Immunoglobulins"/>
    <property type="match status" value="1"/>
</dbReference>
<protein>
    <submittedName>
        <fullName evidence="7">Glycogen debranching protein GlgX</fullName>
    </submittedName>
</protein>
<feature type="compositionally biased region" description="Basic and acidic residues" evidence="5">
    <location>
        <begin position="462"/>
        <end position="475"/>
    </location>
</feature>
<keyword evidence="2" id="KW-0378">Hydrolase</keyword>
<dbReference type="KEGG" id="bbae:FRD01_06565"/>
<proteinExistence type="inferred from homology"/>
<keyword evidence="3" id="KW-0809">Transit peptide</keyword>
<keyword evidence="4" id="KW-0326">Glycosidase</keyword>
<dbReference type="InterPro" id="IPR044505">
    <property type="entry name" value="GlgX_Isoamylase_N_E_set"/>
</dbReference>
<dbReference type="InterPro" id="IPR004193">
    <property type="entry name" value="Glyco_hydro_13_N"/>
</dbReference>
<evidence type="ECO:0000313" key="8">
    <source>
        <dbReference type="Proteomes" id="UP000321595"/>
    </source>
</evidence>
<dbReference type="AlphaFoldDB" id="A0A5B8XU34"/>
<dbReference type="Gene3D" id="2.60.40.1180">
    <property type="entry name" value="Golgi alpha-mannosidase II"/>
    <property type="match status" value="1"/>
</dbReference>
<evidence type="ECO:0000313" key="7">
    <source>
        <dbReference type="EMBL" id="QED26909.1"/>
    </source>
</evidence>
<dbReference type="Pfam" id="PF02922">
    <property type="entry name" value="CBM_48"/>
    <property type="match status" value="1"/>
</dbReference>
<dbReference type="PANTHER" id="PTHR43002">
    <property type="entry name" value="GLYCOGEN DEBRANCHING ENZYME"/>
    <property type="match status" value="1"/>
</dbReference>
<comment type="similarity">
    <text evidence="1">Belongs to the glycosyl hydrolase 13 family.</text>
</comment>
<dbReference type="NCBIfam" id="TIGR02100">
    <property type="entry name" value="glgX_debranch"/>
    <property type="match status" value="1"/>
</dbReference>
<dbReference type="OrthoDB" id="9760647at2"/>
<feature type="domain" description="Glycosyl hydrolase family 13 catalytic" evidence="6">
    <location>
        <begin position="156"/>
        <end position="562"/>
    </location>
</feature>
<dbReference type="InterPro" id="IPR014756">
    <property type="entry name" value="Ig_E-set"/>
</dbReference>
<dbReference type="InterPro" id="IPR017853">
    <property type="entry name" value="GH"/>
</dbReference>
<evidence type="ECO:0000256" key="4">
    <source>
        <dbReference type="ARBA" id="ARBA00023295"/>
    </source>
</evidence>
<dbReference type="Gene3D" id="3.20.20.80">
    <property type="entry name" value="Glycosidases"/>
    <property type="match status" value="1"/>
</dbReference>
<dbReference type="CDD" id="cd11326">
    <property type="entry name" value="AmyAc_Glg_debranch"/>
    <property type="match status" value="1"/>
</dbReference>